<evidence type="ECO:0000256" key="2">
    <source>
        <dbReference type="ARBA" id="ARBA00022729"/>
    </source>
</evidence>
<dbReference type="InterPro" id="IPR028081">
    <property type="entry name" value="Leu-bd"/>
</dbReference>
<dbReference type="SUPFAM" id="SSF53822">
    <property type="entry name" value="Periplasmic binding protein-like I"/>
    <property type="match status" value="1"/>
</dbReference>
<keyword evidence="6" id="KW-1185">Reference proteome</keyword>
<gene>
    <name evidence="5" type="ORF">ebA127</name>
</gene>
<feature type="region of interest" description="Disordered" evidence="3">
    <location>
        <begin position="1"/>
        <end position="27"/>
    </location>
</feature>
<evidence type="ECO:0000313" key="5">
    <source>
        <dbReference type="EMBL" id="CAI06192.1"/>
    </source>
</evidence>
<organism evidence="5 6">
    <name type="scientific">Aromatoleum aromaticum (strain DSM 19018 / LMG 30748 / EbN1)</name>
    <name type="common">Azoarcus sp. (strain EbN1)</name>
    <dbReference type="NCBI Taxonomy" id="76114"/>
    <lineage>
        <taxon>Bacteria</taxon>
        <taxon>Pseudomonadati</taxon>
        <taxon>Pseudomonadota</taxon>
        <taxon>Betaproteobacteria</taxon>
        <taxon>Rhodocyclales</taxon>
        <taxon>Rhodocyclaceae</taxon>
        <taxon>Aromatoleum</taxon>
    </lineage>
</organism>
<keyword evidence="2" id="KW-0732">Signal</keyword>
<sequence length="477" mass="51704">MKAKARADGSSGMKRTATKASPDGSSAFLPRRVIGDIGSFPYRRSRFRRPAREMGGGPALRVFANSCPAACRVNCVFDDNHGGLRVPRLILALLCLLALSVQAAPPLRIGVSGPFTGGSSPMGISMREGIRIAAAEINAGGGVLGRPIELVERDDEARNERGAQVVQELIEKEHVVAGLGIVNTGVALASQRAYQHARIPVITSVATGSVITKQFVPPQYPDNFVFRISANDTLQAAMIVMEAIDRRGLKRVSIFHDATNYGQLGREDLERALAARGVHPVTVERFQIRESDMTTQLRRAREAGAEAILTYGIGPELAQIANGMARMNWRVPLIGSWTLAMSNFIDNAGPNAEGARMPQTFIAEPTTPGRRAFLDAWKKSSGSARIPVPPAAAQGYDSLLLLAAAIRQAGSTEGDRIREALEELREKVEGVIMTYHQPFSKDNHETITSVHDIFMGEVRDGKVVFAYDEDRRRASGK</sequence>
<evidence type="ECO:0000259" key="4">
    <source>
        <dbReference type="Pfam" id="PF13458"/>
    </source>
</evidence>
<proteinExistence type="inferred from homology"/>
<dbReference type="InterPro" id="IPR028082">
    <property type="entry name" value="Peripla_BP_I"/>
</dbReference>
<protein>
    <submittedName>
        <fullName evidence="5">Branched-chain amino acid ABC transporter, periplasmic amino acid-binding protein</fullName>
    </submittedName>
</protein>
<dbReference type="InterPro" id="IPR051010">
    <property type="entry name" value="BCAA_transport"/>
</dbReference>
<accession>Q5P917</accession>
<name>Q5P917_AROAE</name>
<dbReference type="Gene3D" id="3.40.50.2300">
    <property type="match status" value="2"/>
</dbReference>
<dbReference type="PANTHER" id="PTHR30483">
    <property type="entry name" value="LEUCINE-SPECIFIC-BINDING PROTEIN"/>
    <property type="match status" value="1"/>
</dbReference>
<evidence type="ECO:0000256" key="1">
    <source>
        <dbReference type="ARBA" id="ARBA00010062"/>
    </source>
</evidence>
<dbReference type="EMBL" id="CR555306">
    <property type="protein sequence ID" value="CAI06192.1"/>
    <property type="molecule type" value="Genomic_DNA"/>
</dbReference>
<dbReference type="PANTHER" id="PTHR30483:SF6">
    <property type="entry name" value="PERIPLASMIC BINDING PROTEIN OF ABC TRANSPORTER FOR NATURAL AMINO ACIDS"/>
    <property type="match status" value="1"/>
</dbReference>
<feature type="domain" description="Leucine-binding protein" evidence="4">
    <location>
        <begin position="106"/>
        <end position="461"/>
    </location>
</feature>
<dbReference type="Pfam" id="PF13458">
    <property type="entry name" value="Peripla_BP_6"/>
    <property type="match status" value="1"/>
</dbReference>
<reference evidence="5 6" key="1">
    <citation type="journal article" date="2005" name="Arch. Microbiol.">
        <title>The genome sequence of an anaerobic aromatic-degrading denitrifying bacterium, strain EbN1.</title>
        <authorList>
            <person name="Rabus R."/>
            <person name="Kube M."/>
            <person name="Heider J."/>
            <person name="Beck A."/>
            <person name="Heitmann K."/>
            <person name="Widdel F."/>
            <person name="Reinhardt R."/>
        </authorList>
    </citation>
    <scope>NUCLEOTIDE SEQUENCE [LARGE SCALE GENOMIC DNA]</scope>
    <source>
        <strain evidence="5 6">EbN1</strain>
    </source>
</reference>
<dbReference type="CDD" id="cd06335">
    <property type="entry name" value="PBP1_ABC_ligand_binding-like"/>
    <property type="match status" value="1"/>
</dbReference>
<dbReference type="HOGENOM" id="CLU_027128_0_0_4"/>
<dbReference type="eggNOG" id="COG0683">
    <property type="taxonomic scope" value="Bacteria"/>
</dbReference>
<dbReference type="STRING" id="76114.ebA127"/>
<comment type="similarity">
    <text evidence="1">Belongs to the leucine-binding protein family.</text>
</comment>
<dbReference type="AlphaFoldDB" id="Q5P917"/>
<evidence type="ECO:0000256" key="3">
    <source>
        <dbReference type="SAM" id="MobiDB-lite"/>
    </source>
</evidence>
<dbReference type="KEGG" id="eba:ebA127"/>
<evidence type="ECO:0000313" key="6">
    <source>
        <dbReference type="Proteomes" id="UP000006552"/>
    </source>
</evidence>
<dbReference type="Proteomes" id="UP000006552">
    <property type="component" value="Chromosome"/>
</dbReference>